<dbReference type="EMBL" id="CP046566">
    <property type="protein sequence ID" value="QGW28794.1"/>
    <property type="molecule type" value="Genomic_DNA"/>
</dbReference>
<dbReference type="RefSeq" id="WP_157479147.1">
    <property type="nucleotide sequence ID" value="NZ_CP046566.1"/>
</dbReference>
<dbReference type="Proteomes" id="UP000426027">
    <property type="component" value="Chromosome"/>
</dbReference>
<gene>
    <name evidence="1" type="ORF">GLV81_12395</name>
</gene>
<sequence length="333" mass="38141">MQQLTKWIKRKLRRPVREWQIAKSYRQPLPAAMPERYKPCVVHVMNNQLKHGGLLDRIKGSISAYQISQQLGCDFKIYVDKDSFDLFKYLSPKDASLVCSTEELYLNTKLSKPLYLNDVQLTSATKLLHQFRGKYRQFHVYGNQDYTSLLQPQLSKEDYGKYWSSLFQQLFQFSDFLVAHAAAKLPKNELPLVGVHSRFMGLLGDFQDVNNATIDSASQNELLEKCIASVRQIAMENTDCNILAVSDSARFLQAVQQDATIHHYASRLLIDADNIGHIDVNHADDVLCKAFTDFYLLCQCRQIHQLLLGEMYHSQFSRYAAYVGGATLLAVQE</sequence>
<reference evidence="1 2" key="1">
    <citation type="submission" date="2019-11" db="EMBL/GenBank/DDBJ databases">
        <authorList>
            <person name="Im W.T."/>
        </authorList>
    </citation>
    <scope>NUCLEOTIDE SEQUENCE [LARGE SCALE GENOMIC DNA]</scope>
    <source>
        <strain evidence="1 2">SB-02</strain>
    </source>
</reference>
<organism evidence="1 2">
    <name type="scientific">Phnomibacter ginsenosidimutans</name>
    <dbReference type="NCBI Taxonomy" id="2676868"/>
    <lineage>
        <taxon>Bacteria</taxon>
        <taxon>Pseudomonadati</taxon>
        <taxon>Bacteroidota</taxon>
        <taxon>Chitinophagia</taxon>
        <taxon>Chitinophagales</taxon>
        <taxon>Chitinophagaceae</taxon>
        <taxon>Phnomibacter</taxon>
    </lineage>
</organism>
<proteinExistence type="predicted"/>
<accession>A0A6I6G8Z1</accession>
<dbReference type="AlphaFoldDB" id="A0A6I6G8Z1"/>
<name>A0A6I6G8Z1_9BACT</name>
<keyword evidence="2" id="KW-1185">Reference proteome</keyword>
<evidence type="ECO:0000313" key="2">
    <source>
        <dbReference type="Proteomes" id="UP000426027"/>
    </source>
</evidence>
<protein>
    <submittedName>
        <fullName evidence="1">Uncharacterized protein</fullName>
    </submittedName>
</protein>
<dbReference type="KEGG" id="fls:GLV81_12395"/>
<evidence type="ECO:0000313" key="1">
    <source>
        <dbReference type="EMBL" id="QGW28794.1"/>
    </source>
</evidence>